<comment type="caution">
    <text evidence="2">The sequence shown here is derived from an EMBL/GenBank/DDBJ whole genome shotgun (WGS) entry which is preliminary data.</text>
</comment>
<dbReference type="Gene3D" id="3.40.50.2000">
    <property type="entry name" value="Glycogen Phosphorylase B"/>
    <property type="match status" value="2"/>
</dbReference>
<keyword evidence="3" id="KW-1185">Reference proteome</keyword>
<dbReference type="Pfam" id="PF13692">
    <property type="entry name" value="Glyco_trans_1_4"/>
    <property type="match status" value="1"/>
</dbReference>
<proteinExistence type="predicted"/>
<dbReference type="Pfam" id="PF13579">
    <property type="entry name" value="Glyco_trans_4_4"/>
    <property type="match status" value="1"/>
</dbReference>
<dbReference type="SUPFAM" id="SSF53756">
    <property type="entry name" value="UDP-Glycosyltransferase/glycogen phosphorylase"/>
    <property type="match status" value="1"/>
</dbReference>
<dbReference type="PANTHER" id="PTHR12526">
    <property type="entry name" value="GLYCOSYLTRANSFERASE"/>
    <property type="match status" value="1"/>
</dbReference>
<evidence type="ECO:0000259" key="1">
    <source>
        <dbReference type="Pfam" id="PF13579"/>
    </source>
</evidence>
<reference evidence="2 3" key="1">
    <citation type="submission" date="2018-03" db="EMBL/GenBank/DDBJ databases">
        <title>Comparative genomics illustrates the genes involved in a hyperalkaliphilic mechanisms of Serpentinomonas isolated from highly-alkaline calcium-rich serpentinized springs.</title>
        <authorList>
            <person name="Suzuki S."/>
            <person name="Ishii S."/>
            <person name="Walworth N."/>
            <person name="Bird L."/>
            <person name="Kuenen J.G."/>
            <person name="Nealson K.H."/>
        </authorList>
    </citation>
    <scope>NUCLEOTIDE SEQUENCE [LARGE SCALE GENOMIC DNA]</scope>
    <source>
        <strain evidence="2 3">83</strain>
    </source>
</reference>
<accession>A0A2S9KD93</accession>
<organism evidence="2 3">
    <name type="scientific">Malikia spinosa</name>
    <dbReference type="NCBI Taxonomy" id="86180"/>
    <lineage>
        <taxon>Bacteria</taxon>
        <taxon>Pseudomonadati</taxon>
        <taxon>Pseudomonadota</taxon>
        <taxon>Betaproteobacteria</taxon>
        <taxon>Burkholderiales</taxon>
        <taxon>Comamonadaceae</taxon>
        <taxon>Malikia</taxon>
    </lineage>
</organism>
<dbReference type="RefSeq" id="WP_105730066.1">
    <property type="nucleotide sequence ID" value="NZ_PVLR01000031.1"/>
</dbReference>
<dbReference type="GO" id="GO:0016757">
    <property type="term" value="F:glycosyltransferase activity"/>
    <property type="evidence" value="ECO:0007669"/>
    <property type="project" value="UniProtKB-ARBA"/>
</dbReference>
<name>A0A2S9KD93_9BURK</name>
<evidence type="ECO:0000313" key="3">
    <source>
        <dbReference type="Proteomes" id="UP000238326"/>
    </source>
</evidence>
<dbReference type="CDD" id="cd03794">
    <property type="entry name" value="GT4_WbuB-like"/>
    <property type="match status" value="1"/>
</dbReference>
<dbReference type="OrthoDB" id="9787293at2"/>
<sequence>MRILFISQLFDPENSIKGLEFARRLKALGHEVEVVTTFPSYPGGKVYTGYKQRCKEVNIVDGIRIVRLPTFISHGTSAAKRMLSYLSFGLTASFYALFSAKKPDVIYAYYPPVIVGLTALLVGKVRDIPYVYDVQDLWPDALVATGSAKPDGRIVRWVDRCCRLVYRHASRIVVLSEGYRRALISKKVAPEKIERIFNWCDESRMQTEVSKSPETIDRSFFNILYAGNLGAAQALEHVVQAAYLVQQQDSNRVRFLFLGAGVAETALKNKAQTLGLKNVQFLPRVTVDQVGDYLAAADVLLVHLADEPVFEITIPQKTQAYLLARRPILMAVRGEASEIIRQAGAGLVVEPCQPQQLAIAAIKMSQLPSDKLQKMAECGLNFYQKNMSMENGVSCIDSLLKAVATKR</sequence>
<dbReference type="InterPro" id="IPR028098">
    <property type="entry name" value="Glyco_trans_4-like_N"/>
</dbReference>
<gene>
    <name evidence="2" type="ORF">C6P61_11430</name>
</gene>
<keyword evidence="2" id="KW-0808">Transferase</keyword>
<dbReference type="Proteomes" id="UP000238326">
    <property type="component" value="Unassembled WGS sequence"/>
</dbReference>
<protein>
    <submittedName>
        <fullName evidence="2">Glycosyltransferase WbuB</fullName>
    </submittedName>
</protein>
<feature type="domain" description="Glycosyltransferase subfamily 4-like N-terminal" evidence="1">
    <location>
        <begin position="20"/>
        <end position="199"/>
    </location>
</feature>
<dbReference type="AlphaFoldDB" id="A0A2S9KD93"/>
<evidence type="ECO:0000313" key="2">
    <source>
        <dbReference type="EMBL" id="PRD68394.1"/>
    </source>
</evidence>
<dbReference type="EMBL" id="PVLR01000031">
    <property type="protein sequence ID" value="PRD68394.1"/>
    <property type="molecule type" value="Genomic_DNA"/>
</dbReference>